<dbReference type="AlphaFoldDB" id="A0A1Q9HIH3"/>
<dbReference type="RefSeq" id="WP_075707433.1">
    <property type="nucleotide sequence ID" value="NZ_MJMJ01000012.1"/>
</dbReference>
<feature type="domain" description="DUF4123" evidence="1">
    <location>
        <begin position="13"/>
        <end position="131"/>
    </location>
</feature>
<dbReference type="EMBL" id="MJMJ01000012">
    <property type="protein sequence ID" value="OLQ90135.1"/>
    <property type="molecule type" value="Genomic_DNA"/>
</dbReference>
<evidence type="ECO:0000313" key="3">
    <source>
        <dbReference type="Proteomes" id="UP000186313"/>
    </source>
</evidence>
<protein>
    <recommendedName>
        <fullName evidence="1">DUF4123 domain-containing protein</fullName>
    </recommendedName>
</protein>
<evidence type="ECO:0000313" key="2">
    <source>
        <dbReference type="EMBL" id="OLQ90135.1"/>
    </source>
</evidence>
<comment type="caution">
    <text evidence="2">The sequence shown here is derived from an EMBL/GenBank/DDBJ whole genome shotgun (WGS) entry which is preliminary data.</text>
</comment>
<proteinExistence type="predicted"/>
<sequence length="178" mass="20298">MNSYQTSSGSFNYWLIIDTVRVPDALEVLSQFAPFQNVFRLFATPNLQHLIEHSPLVLNLGTDKAVLECLSFEDFDTSSVVFALDEQCDEEGFLVHLQQLFLAHIDSKPSVLRFYSGSFWQPIYQDLDDDDISTLLGPARAVIWFANSERHQLDFLGANTALPQQPYVLMSDIFNTWV</sequence>
<dbReference type="Proteomes" id="UP000186313">
    <property type="component" value="Unassembled WGS sequence"/>
</dbReference>
<dbReference type="InterPro" id="IPR025391">
    <property type="entry name" value="DUF4123"/>
</dbReference>
<reference evidence="2 3" key="1">
    <citation type="submission" date="2016-09" db="EMBL/GenBank/DDBJ databases">
        <title>Genomic Taxonomy of the Vibrionaceae.</title>
        <authorList>
            <person name="Gonzalez-Castillo A."/>
            <person name="Gomez-Gil B."/>
            <person name="Enciso-Ibarra K."/>
        </authorList>
    </citation>
    <scope>NUCLEOTIDE SEQUENCE [LARGE SCALE GENOMIC DNA]</scope>
    <source>
        <strain evidence="2 3">CAIM 703</strain>
    </source>
</reference>
<dbReference type="STRING" id="1381081.BIY22_03785"/>
<evidence type="ECO:0000259" key="1">
    <source>
        <dbReference type="Pfam" id="PF13503"/>
    </source>
</evidence>
<name>A0A1Q9HIH3_9VIBR</name>
<accession>A0A1Q9HIH3</accession>
<organism evidence="2 3">
    <name type="scientific">Vibrio panuliri</name>
    <dbReference type="NCBI Taxonomy" id="1381081"/>
    <lineage>
        <taxon>Bacteria</taxon>
        <taxon>Pseudomonadati</taxon>
        <taxon>Pseudomonadota</taxon>
        <taxon>Gammaproteobacteria</taxon>
        <taxon>Vibrionales</taxon>
        <taxon>Vibrionaceae</taxon>
        <taxon>Vibrio</taxon>
    </lineage>
</organism>
<gene>
    <name evidence="2" type="ORF">BIY22_03785</name>
</gene>
<dbReference type="Pfam" id="PF13503">
    <property type="entry name" value="DUF4123"/>
    <property type="match status" value="1"/>
</dbReference>